<dbReference type="PANTHER" id="PTHR40727:SF1">
    <property type="entry name" value="BACTERIO-OPSIN ACTIVATOR"/>
    <property type="match status" value="1"/>
</dbReference>
<reference evidence="1 2" key="1">
    <citation type="journal article" date="2015" name="Genome Announc.">
        <title>Genome Sequence of a Sulfate-Reducing Thermophilic Bacterium, Thermodesulfobacterium commune DSM 2178T (Phylum Thermodesulfobacteria).</title>
        <authorList>
            <person name="Bhatnagar S."/>
            <person name="Badger J.H."/>
            <person name="Madupu R."/>
            <person name="Khouri H.M."/>
            <person name="O'Connor E.M."/>
            <person name="Robb F.T."/>
            <person name="Ward N.L."/>
            <person name="Eisen J.A."/>
        </authorList>
    </citation>
    <scope>NUCLEOTIDE SEQUENCE [LARGE SCALE GENOMIC DNA]</scope>
    <source>
        <strain evidence="1 2">DSM 2178</strain>
    </source>
</reference>
<dbReference type="AlphaFoldDB" id="A0A075WTV8"/>
<keyword evidence="2" id="KW-1185">Reference proteome</keyword>
<dbReference type="eggNOG" id="COG1318">
    <property type="taxonomic scope" value="Bacteria"/>
</dbReference>
<dbReference type="PANTHER" id="PTHR40727">
    <property type="entry name" value="TRANSCRIPTION REGULATOR, ENCODED NEXT TO RECA SUPERFAMILY ATPASE-RELATED"/>
    <property type="match status" value="1"/>
</dbReference>
<accession>A0A075WTV8</accession>
<dbReference type="RefSeq" id="WP_038062083.1">
    <property type="nucleotide sequence ID" value="NZ_CP008796.1"/>
</dbReference>
<protein>
    <submittedName>
        <fullName evidence="1">Bacterio-opsin activator</fullName>
    </submittedName>
</protein>
<dbReference type="OrthoDB" id="5372654at2"/>
<sequence length="221" mass="24865">MVIQITSPTVSEAELEHLVSRVFFKAIDLLGGLSKLAEFRTLTWLPSLARAAFVVVLKEEYVKTDEEIAEKVGLTKNTVRNILRADPELALQKIKALEELVNEEMKELKVHTAGGIAKLAYKEIKQGHDAQTLLHYCSVVAEDIAKTLEIPWAYLVLKKSKGLKYPVETAEVLKEKFSGLSIKGISLEEIITHIQYPIKNPAQLLKEIKDYLTLQKAQEKD</sequence>
<proteinExistence type="predicted"/>
<dbReference type="STRING" id="289377.HL41_02910"/>
<organism evidence="1 2">
    <name type="scientific">Thermodesulfobacterium commune DSM 2178</name>
    <dbReference type="NCBI Taxonomy" id="289377"/>
    <lineage>
        <taxon>Bacteria</taxon>
        <taxon>Pseudomonadati</taxon>
        <taxon>Thermodesulfobacteriota</taxon>
        <taxon>Thermodesulfobacteria</taxon>
        <taxon>Thermodesulfobacteriales</taxon>
        <taxon>Thermodesulfobacteriaceae</taxon>
        <taxon>Thermodesulfobacterium</taxon>
    </lineage>
</organism>
<dbReference type="InterPro" id="IPR022285">
    <property type="entry name" value="CHP03879_regulat_dom_put"/>
</dbReference>
<evidence type="ECO:0000313" key="2">
    <source>
        <dbReference type="Proteomes" id="UP000028481"/>
    </source>
</evidence>
<dbReference type="EMBL" id="CP008796">
    <property type="protein sequence ID" value="AIH03823.1"/>
    <property type="molecule type" value="Genomic_DNA"/>
</dbReference>
<name>A0A075WTV8_9BACT</name>
<dbReference type="PaxDb" id="289377-HL41_02910"/>
<dbReference type="HOGENOM" id="CLU_1303488_0_0_0"/>
<dbReference type="KEGG" id="tcm:HL41_02910"/>
<dbReference type="Proteomes" id="UP000028481">
    <property type="component" value="Chromosome"/>
</dbReference>
<gene>
    <name evidence="1" type="ORF">HL41_02910</name>
</gene>
<dbReference type="NCBIfam" id="TIGR03879">
    <property type="entry name" value="near_KaiC_dom"/>
    <property type="match status" value="1"/>
</dbReference>
<evidence type="ECO:0000313" key="1">
    <source>
        <dbReference type="EMBL" id="AIH03823.1"/>
    </source>
</evidence>